<dbReference type="SUPFAM" id="SSF90123">
    <property type="entry name" value="ABC transporter transmembrane region"/>
    <property type="match status" value="1"/>
</dbReference>
<dbReference type="GO" id="GO:0015421">
    <property type="term" value="F:ABC-type oligopeptide transporter activity"/>
    <property type="evidence" value="ECO:0007669"/>
    <property type="project" value="TreeGrafter"/>
</dbReference>
<dbReference type="GO" id="GO:0005886">
    <property type="term" value="C:plasma membrane"/>
    <property type="evidence" value="ECO:0007669"/>
    <property type="project" value="UniProtKB-SubCell"/>
</dbReference>
<dbReference type="InterPro" id="IPR011527">
    <property type="entry name" value="ABC1_TM_dom"/>
</dbReference>
<evidence type="ECO:0000256" key="5">
    <source>
        <dbReference type="ARBA" id="ARBA00022741"/>
    </source>
</evidence>
<dbReference type="InterPro" id="IPR003439">
    <property type="entry name" value="ABC_transporter-like_ATP-bd"/>
</dbReference>
<evidence type="ECO:0000256" key="6">
    <source>
        <dbReference type="ARBA" id="ARBA00022840"/>
    </source>
</evidence>
<keyword evidence="6 13" id="KW-0067">ATP-binding</keyword>
<comment type="subcellular location">
    <subcellularLocation>
        <location evidence="1">Cell inner membrane</location>
        <topology evidence="1">Multi-pass membrane protein</topology>
    </subcellularLocation>
</comment>
<accession>A0A921KKX4</accession>
<evidence type="ECO:0000256" key="8">
    <source>
        <dbReference type="ARBA" id="ARBA00023136"/>
    </source>
</evidence>
<dbReference type="GO" id="GO:0005524">
    <property type="term" value="F:ATP binding"/>
    <property type="evidence" value="ECO:0007669"/>
    <property type="project" value="UniProtKB-KW"/>
</dbReference>
<proteinExistence type="inferred from homology"/>
<dbReference type="Pfam" id="PF00664">
    <property type="entry name" value="ABC_membrane"/>
    <property type="match status" value="1"/>
</dbReference>
<gene>
    <name evidence="13" type="ORF">K8U72_02995</name>
</gene>
<feature type="transmembrane region" description="Helical" evidence="10">
    <location>
        <begin position="281"/>
        <end position="300"/>
    </location>
</feature>
<dbReference type="Proteomes" id="UP000697330">
    <property type="component" value="Unassembled WGS sequence"/>
</dbReference>
<evidence type="ECO:0000256" key="4">
    <source>
        <dbReference type="ARBA" id="ARBA00022692"/>
    </source>
</evidence>
<organism evidence="13 14">
    <name type="scientific">Thermophilibacter provencensis</name>
    <dbReference type="NCBI Taxonomy" id="1852386"/>
    <lineage>
        <taxon>Bacteria</taxon>
        <taxon>Bacillati</taxon>
        <taxon>Actinomycetota</taxon>
        <taxon>Coriobacteriia</taxon>
        <taxon>Coriobacteriales</taxon>
        <taxon>Atopobiaceae</taxon>
        <taxon>Thermophilibacter</taxon>
    </lineage>
</organism>
<keyword evidence="3" id="KW-1003">Cell membrane</keyword>
<reference evidence="13" key="2">
    <citation type="submission" date="2021-09" db="EMBL/GenBank/DDBJ databases">
        <authorList>
            <person name="Gilroy R."/>
        </authorList>
    </citation>
    <scope>NUCLEOTIDE SEQUENCE</scope>
    <source>
        <strain evidence="13">CHK124-7917</strain>
    </source>
</reference>
<evidence type="ECO:0000259" key="11">
    <source>
        <dbReference type="PROSITE" id="PS50893"/>
    </source>
</evidence>
<dbReference type="AlphaFoldDB" id="A0A921KKX4"/>
<comment type="similarity">
    <text evidence="9">Belongs to the ABC transporter superfamily. Siderophore-Fe(3+) uptake transporter (SIUT) (TC 3.A.1.21) family.</text>
</comment>
<dbReference type="PROSITE" id="PS50929">
    <property type="entry name" value="ABC_TM1F"/>
    <property type="match status" value="1"/>
</dbReference>
<keyword evidence="5" id="KW-0547">Nucleotide-binding</keyword>
<feature type="transmembrane region" description="Helical" evidence="10">
    <location>
        <begin position="137"/>
        <end position="154"/>
    </location>
</feature>
<dbReference type="InterPro" id="IPR003593">
    <property type="entry name" value="AAA+_ATPase"/>
</dbReference>
<dbReference type="CDD" id="cd18548">
    <property type="entry name" value="ABC_6TM_Tm287_like"/>
    <property type="match status" value="1"/>
</dbReference>
<dbReference type="PANTHER" id="PTHR43394:SF1">
    <property type="entry name" value="ATP-BINDING CASSETTE SUB-FAMILY B MEMBER 10, MITOCHONDRIAL"/>
    <property type="match status" value="1"/>
</dbReference>
<keyword evidence="2" id="KW-0813">Transport</keyword>
<feature type="transmembrane region" description="Helical" evidence="10">
    <location>
        <begin position="240"/>
        <end position="261"/>
    </location>
</feature>
<dbReference type="InterPro" id="IPR039421">
    <property type="entry name" value="Type_1_exporter"/>
</dbReference>
<dbReference type="PROSITE" id="PS00211">
    <property type="entry name" value="ABC_TRANSPORTER_1"/>
    <property type="match status" value="1"/>
</dbReference>
<dbReference type="InterPro" id="IPR017871">
    <property type="entry name" value="ABC_transporter-like_CS"/>
</dbReference>
<dbReference type="FunFam" id="3.40.50.300:FF:000221">
    <property type="entry name" value="Multidrug ABC transporter ATP-binding protein"/>
    <property type="match status" value="1"/>
</dbReference>
<feature type="transmembrane region" description="Helical" evidence="10">
    <location>
        <begin position="18"/>
        <end position="43"/>
    </location>
</feature>
<dbReference type="RefSeq" id="WP_274958717.1">
    <property type="nucleotide sequence ID" value="NZ_DYWQ01000048.1"/>
</dbReference>
<dbReference type="PROSITE" id="PS50893">
    <property type="entry name" value="ABC_TRANSPORTER_2"/>
    <property type="match status" value="1"/>
</dbReference>
<sequence length="579" mass="62202">MDGVRLIARYLGPYRRDFLMAVLCVAAETSLEIFIPVLMAYVLDDGIMAGSLPAVLRGGAGMLVCALLSLGLGFLYARFSARAAMGLGARLREAEYAHLQEFSFANLDDFESSSLVTRLTTDVTVVQNALVSGTRPLVRGPVIMVMGLLCAWLMSAELAVVFFVVMPVLAVAVFLVVRRVGPLYRVLQGVMDRLNDALQEDLAAIRVIKAYVREGHVAERFADVNGQLASTATRTFRTAVLNLPIFQATMYTTCVGIMWLGGQMILAGTLTVGTFTGFMSYVLQIVNSLMMISNVFLLLARAVTSVERVGEVLDEKPTIASPRQAARDVRDGSVCFDHVSFKYAAGAEKNVLEDVCLDFPAGSTIGILGGTGSGKTTLVQLIARLYDATSGTVRVGGRDVRDYDLARLRDAVGVVLQKNVLFSGTVRENLAWGDAGATEEDMLEACRLACADEFLDRIGGLDGDLGQGGAGVSGGQRQRLCIARALLKRPRVLVFDDSTSAVDMATDATIRRNLASLNDVTKIVIAQRVASVMDADKIVVLDDGRVHACGTHEELLASDPIYQEIYESQIGSGISGEVA</sequence>
<evidence type="ECO:0000256" key="3">
    <source>
        <dbReference type="ARBA" id="ARBA00022475"/>
    </source>
</evidence>
<evidence type="ECO:0000256" key="2">
    <source>
        <dbReference type="ARBA" id="ARBA00022448"/>
    </source>
</evidence>
<evidence type="ECO:0000256" key="1">
    <source>
        <dbReference type="ARBA" id="ARBA00004429"/>
    </source>
</evidence>
<dbReference type="PANTHER" id="PTHR43394">
    <property type="entry name" value="ATP-DEPENDENT PERMEASE MDL1, MITOCHONDRIAL"/>
    <property type="match status" value="1"/>
</dbReference>
<dbReference type="InterPro" id="IPR027417">
    <property type="entry name" value="P-loop_NTPase"/>
</dbReference>
<reference evidence="13" key="1">
    <citation type="journal article" date="2021" name="PeerJ">
        <title>Extensive microbial diversity within the chicken gut microbiome revealed by metagenomics and culture.</title>
        <authorList>
            <person name="Gilroy R."/>
            <person name="Ravi A."/>
            <person name="Getino M."/>
            <person name="Pursley I."/>
            <person name="Horton D.L."/>
            <person name="Alikhan N.F."/>
            <person name="Baker D."/>
            <person name="Gharbi K."/>
            <person name="Hall N."/>
            <person name="Watson M."/>
            <person name="Adriaenssens E.M."/>
            <person name="Foster-Nyarko E."/>
            <person name="Jarju S."/>
            <person name="Secka A."/>
            <person name="Antonio M."/>
            <person name="Oren A."/>
            <person name="Chaudhuri R.R."/>
            <person name="La Ragione R."/>
            <person name="Hildebrand F."/>
            <person name="Pallen M.J."/>
        </authorList>
    </citation>
    <scope>NUCLEOTIDE SEQUENCE</scope>
    <source>
        <strain evidence="13">CHK124-7917</strain>
    </source>
</reference>
<evidence type="ECO:0000256" key="10">
    <source>
        <dbReference type="SAM" id="Phobius"/>
    </source>
</evidence>
<name>A0A921KKX4_9ACTN</name>
<feature type="transmembrane region" description="Helical" evidence="10">
    <location>
        <begin position="160"/>
        <end position="177"/>
    </location>
</feature>
<dbReference type="Pfam" id="PF00005">
    <property type="entry name" value="ABC_tran"/>
    <property type="match status" value="1"/>
</dbReference>
<dbReference type="SMART" id="SM00382">
    <property type="entry name" value="AAA"/>
    <property type="match status" value="1"/>
</dbReference>
<dbReference type="Gene3D" id="1.20.1560.10">
    <property type="entry name" value="ABC transporter type 1, transmembrane domain"/>
    <property type="match status" value="1"/>
</dbReference>
<dbReference type="Gene3D" id="3.40.50.300">
    <property type="entry name" value="P-loop containing nucleotide triphosphate hydrolases"/>
    <property type="match status" value="1"/>
</dbReference>
<keyword evidence="4 10" id="KW-0812">Transmembrane</keyword>
<evidence type="ECO:0000259" key="12">
    <source>
        <dbReference type="PROSITE" id="PS50929"/>
    </source>
</evidence>
<dbReference type="InterPro" id="IPR036640">
    <property type="entry name" value="ABC1_TM_sf"/>
</dbReference>
<evidence type="ECO:0000313" key="13">
    <source>
        <dbReference type="EMBL" id="HJF44738.1"/>
    </source>
</evidence>
<evidence type="ECO:0000313" key="14">
    <source>
        <dbReference type="Proteomes" id="UP000697330"/>
    </source>
</evidence>
<evidence type="ECO:0000256" key="7">
    <source>
        <dbReference type="ARBA" id="ARBA00022989"/>
    </source>
</evidence>
<protein>
    <submittedName>
        <fullName evidence="13">ABC transporter ATP-binding protein/permease</fullName>
    </submittedName>
</protein>
<dbReference type="EMBL" id="DYWQ01000048">
    <property type="protein sequence ID" value="HJF44738.1"/>
    <property type="molecule type" value="Genomic_DNA"/>
</dbReference>
<comment type="caution">
    <text evidence="13">The sequence shown here is derived from an EMBL/GenBank/DDBJ whole genome shotgun (WGS) entry which is preliminary data.</text>
</comment>
<dbReference type="GO" id="GO:0016887">
    <property type="term" value="F:ATP hydrolysis activity"/>
    <property type="evidence" value="ECO:0007669"/>
    <property type="project" value="InterPro"/>
</dbReference>
<feature type="transmembrane region" description="Helical" evidence="10">
    <location>
        <begin position="55"/>
        <end position="77"/>
    </location>
</feature>
<feature type="domain" description="ABC transporter" evidence="11">
    <location>
        <begin position="334"/>
        <end position="568"/>
    </location>
</feature>
<evidence type="ECO:0000256" key="9">
    <source>
        <dbReference type="ARBA" id="ARBA00023455"/>
    </source>
</evidence>
<keyword evidence="7 10" id="KW-1133">Transmembrane helix</keyword>
<dbReference type="SUPFAM" id="SSF52540">
    <property type="entry name" value="P-loop containing nucleoside triphosphate hydrolases"/>
    <property type="match status" value="1"/>
</dbReference>
<feature type="domain" description="ABC transmembrane type-1" evidence="12">
    <location>
        <begin position="19"/>
        <end position="301"/>
    </location>
</feature>
<keyword evidence="8 10" id="KW-0472">Membrane</keyword>